<dbReference type="SUPFAM" id="SSF55315">
    <property type="entry name" value="L30e-like"/>
    <property type="match status" value="1"/>
</dbReference>
<dbReference type="InterPro" id="IPR029064">
    <property type="entry name" value="Ribosomal_eL30-like_sf"/>
</dbReference>
<dbReference type="InterPro" id="IPR029028">
    <property type="entry name" value="Alpha/beta_knot_MTases"/>
</dbReference>
<evidence type="ECO:0000259" key="4">
    <source>
        <dbReference type="SMART" id="SM00967"/>
    </source>
</evidence>
<feature type="domain" description="RNA 2-O ribose methyltransferase substrate binding" evidence="4">
    <location>
        <begin position="30"/>
        <end position="91"/>
    </location>
</feature>
<dbReference type="Pfam" id="PF22435">
    <property type="entry name" value="MRM3-like_sub_bind"/>
    <property type="match status" value="1"/>
</dbReference>
<sequence>MVLTSKQNSKVKYLKKLQEKKYRNQENKFLVSGFHLVEEALKNNLVEEIFESADSSVFLNSTKVSYDIIKWLSETSTPQKVIALCKKPKLINQDINHVIALNNLQDPGNVGTIIRLAKSFNFDTVIVENIDPFNDKVVRSSQGALFNINIIETKDITENLKILKEKGFKVYETLLDTNAKKLNDVIFEDKKIVIVLGNEGNGISDKVKNLSDTNIYIPIEFESLNVAIAAGIVLNKVYNKE</sequence>
<dbReference type="InterPro" id="IPR029026">
    <property type="entry name" value="tRNA_m1G_MTases_N"/>
</dbReference>
<dbReference type="GO" id="GO:0008173">
    <property type="term" value="F:RNA methyltransferase activity"/>
    <property type="evidence" value="ECO:0007669"/>
    <property type="project" value="InterPro"/>
</dbReference>
<dbReference type="GO" id="GO:0006396">
    <property type="term" value="P:RNA processing"/>
    <property type="evidence" value="ECO:0007669"/>
    <property type="project" value="InterPro"/>
</dbReference>
<name>A0A449ARP8_9BACT</name>
<evidence type="ECO:0000256" key="1">
    <source>
        <dbReference type="ARBA" id="ARBA00007228"/>
    </source>
</evidence>
<dbReference type="GO" id="GO:0003723">
    <property type="term" value="F:RNA binding"/>
    <property type="evidence" value="ECO:0007669"/>
    <property type="project" value="InterPro"/>
</dbReference>
<dbReference type="Proteomes" id="UP000290495">
    <property type="component" value="Chromosome"/>
</dbReference>
<dbReference type="Gene3D" id="3.30.1330.30">
    <property type="match status" value="1"/>
</dbReference>
<dbReference type="PANTHER" id="PTHR43191">
    <property type="entry name" value="RRNA METHYLTRANSFERASE 3"/>
    <property type="match status" value="1"/>
</dbReference>
<dbReference type="EC" id="2.1.1.-" evidence="5"/>
<evidence type="ECO:0000256" key="2">
    <source>
        <dbReference type="ARBA" id="ARBA00022603"/>
    </source>
</evidence>
<dbReference type="EMBL" id="LR215010">
    <property type="protein sequence ID" value="VEU69160.1"/>
    <property type="molecule type" value="Genomic_DNA"/>
</dbReference>
<dbReference type="InterPro" id="IPR001537">
    <property type="entry name" value="SpoU_MeTrfase"/>
</dbReference>
<dbReference type="PANTHER" id="PTHR43191:SF2">
    <property type="entry name" value="RRNA METHYLTRANSFERASE 3, MITOCHONDRIAL"/>
    <property type="match status" value="1"/>
</dbReference>
<evidence type="ECO:0000313" key="6">
    <source>
        <dbReference type="Proteomes" id="UP000290495"/>
    </source>
</evidence>
<dbReference type="InterPro" id="IPR051259">
    <property type="entry name" value="rRNA_Methyltransferase"/>
</dbReference>
<reference evidence="5 6" key="1">
    <citation type="submission" date="2019-01" db="EMBL/GenBank/DDBJ databases">
        <authorList>
            <consortium name="Pathogen Informatics"/>
        </authorList>
    </citation>
    <scope>NUCLEOTIDE SEQUENCE [LARGE SCALE GENOMIC DNA]</scope>
    <source>
        <strain evidence="5 6">NCTC10146</strain>
    </source>
</reference>
<dbReference type="Gene3D" id="3.40.1280.10">
    <property type="match status" value="1"/>
</dbReference>
<proteinExistence type="inferred from homology"/>
<keyword evidence="3 5" id="KW-0808">Transferase</keyword>
<dbReference type="GO" id="GO:0032259">
    <property type="term" value="P:methylation"/>
    <property type="evidence" value="ECO:0007669"/>
    <property type="project" value="UniProtKB-KW"/>
</dbReference>
<dbReference type="RefSeq" id="WP_004795217.1">
    <property type="nucleotide sequence ID" value="NZ_LR215010.1"/>
</dbReference>
<evidence type="ECO:0000256" key="3">
    <source>
        <dbReference type="ARBA" id="ARBA00022679"/>
    </source>
</evidence>
<dbReference type="InterPro" id="IPR013123">
    <property type="entry name" value="SpoU_subst-bd"/>
</dbReference>
<keyword evidence="2 5" id="KW-0489">Methyltransferase</keyword>
<dbReference type="GO" id="GO:0005737">
    <property type="term" value="C:cytoplasm"/>
    <property type="evidence" value="ECO:0007669"/>
    <property type="project" value="UniProtKB-ARBA"/>
</dbReference>
<comment type="similarity">
    <text evidence="1">Belongs to the class IV-like SAM-binding methyltransferase superfamily. RNA methyltransferase TrmH family.</text>
</comment>
<evidence type="ECO:0000313" key="5">
    <source>
        <dbReference type="EMBL" id="VEU69160.1"/>
    </source>
</evidence>
<dbReference type="SUPFAM" id="SSF75217">
    <property type="entry name" value="alpha/beta knot"/>
    <property type="match status" value="1"/>
</dbReference>
<protein>
    <submittedName>
        <fullName evidence="5">tRNA/rRNA methyltransferase</fullName>
        <ecNumber evidence="5">2.1.1.-</ecNumber>
    </submittedName>
</protein>
<dbReference type="SMART" id="SM00967">
    <property type="entry name" value="SpoU_sub_bind"/>
    <property type="match status" value="1"/>
</dbReference>
<dbReference type="AlphaFoldDB" id="A0A449ARP8"/>
<dbReference type="Pfam" id="PF00588">
    <property type="entry name" value="SpoU_methylase"/>
    <property type="match status" value="1"/>
</dbReference>
<dbReference type="CDD" id="cd18095">
    <property type="entry name" value="SpoU-like_rRNA-MTase"/>
    <property type="match status" value="1"/>
</dbReference>
<gene>
    <name evidence="5" type="primary">MCYN0825</name>
    <name evidence="5" type="ORF">NCTC10146_00648</name>
</gene>
<accession>A0A449ARP8</accession>
<dbReference type="InterPro" id="IPR053888">
    <property type="entry name" value="MRM3-like_sub_bind"/>
</dbReference>
<organism evidence="5 6">
    <name type="scientific">Mycoplasmopsis canis</name>
    <dbReference type="NCBI Taxonomy" id="29555"/>
    <lineage>
        <taxon>Bacteria</taxon>
        <taxon>Bacillati</taxon>
        <taxon>Mycoplasmatota</taxon>
        <taxon>Mycoplasmoidales</taxon>
        <taxon>Metamycoplasmataceae</taxon>
        <taxon>Mycoplasmopsis</taxon>
    </lineage>
</organism>